<dbReference type="EMBL" id="JAMZMM010000037">
    <property type="protein sequence ID" value="MCP2728057.1"/>
    <property type="molecule type" value="Genomic_DNA"/>
</dbReference>
<dbReference type="RefSeq" id="WP_254010859.1">
    <property type="nucleotide sequence ID" value="NZ_JAMZMM010000037.1"/>
</dbReference>
<gene>
    <name evidence="2" type="ORF">NJ959_06145</name>
</gene>
<reference evidence="2" key="1">
    <citation type="submission" date="2022-06" db="EMBL/GenBank/DDBJ databases">
        <title>New cyanobacteria of genus Symplocastrum in benthos of Lake Baikal.</title>
        <authorList>
            <person name="Sorokovikova E."/>
            <person name="Tikhonova I."/>
            <person name="Krasnopeev A."/>
            <person name="Evseev P."/>
            <person name="Gladkikh A."/>
            <person name="Belykh O."/>
        </authorList>
    </citation>
    <scope>NUCLEOTIDE SEQUENCE</scope>
    <source>
        <strain evidence="2">BBK-W-15</strain>
    </source>
</reference>
<evidence type="ECO:0000256" key="1">
    <source>
        <dbReference type="SAM" id="MobiDB-lite"/>
    </source>
</evidence>
<sequence>MKKVKTLGIGKLGASHFGKDTHFLPPFSPPQPALSKGGERIQPAFLPNRDAPGKWAQLGIYSTAIGLISASNAVAATLNIGFTKLPGLTGGFPASTAVYMANLSNIGFDIGSIQIGDNSGGLGGATGKFSGFDLDGIKFSKSAIANGADINSLPGLNVFDFSPSGTFFTPGKQRAPIDLTPLFGTTGSNINNTVATLNSFDANSTTNEILPGATAFGFASLGDNGKIAFNLKNLVSTTEPLYLYIGEVGDNGEVGAGEITVSDKPMNRIEVATAPTSNSTQPTQTIEVATIPTSNSTQPTQTIEIATVPTTNSTQPRKSVPEPASLVSLSFLGIYLVTYRSKKTKC</sequence>
<comment type="caution">
    <text evidence="2">The sequence shown here is derived from an EMBL/GenBank/DDBJ whole genome shotgun (WGS) entry which is preliminary data.</text>
</comment>
<protein>
    <submittedName>
        <fullName evidence="2">Uncharacterized protein</fullName>
    </submittedName>
</protein>
<name>A0AAE3KR61_9CYAN</name>
<accession>A0AAE3KR61</accession>
<feature type="region of interest" description="Disordered" evidence="1">
    <location>
        <begin position="20"/>
        <end position="39"/>
    </location>
</feature>
<evidence type="ECO:0000313" key="3">
    <source>
        <dbReference type="Proteomes" id="UP001204953"/>
    </source>
</evidence>
<dbReference type="AlphaFoldDB" id="A0AAE3KR61"/>
<proteinExistence type="predicted"/>
<keyword evidence="3" id="KW-1185">Reference proteome</keyword>
<organism evidence="2 3">
    <name type="scientific">Limnofasciculus baicalensis BBK-W-15</name>
    <dbReference type="NCBI Taxonomy" id="2699891"/>
    <lineage>
        <taxon>Bacteria</taxon>
        <taxon>Bacillati</taxon>
        <taxon>Cyanobacteriota</taxon>
        <taxon>Cyanophyceae</taxon>
        <taxon>Coleofasciculales</taxon>
        <taxon>Coleofasciculaceae</taxon>
        <taxon>Limnofasciculus</taxon>
        <taxon>Limnofasciculus baicalensis</taxon>
    </lineage>
</organism>
<dbReference type="Proteomes" id="UP001204953">
    <property type="component" value="Unassembled WGS sequence"/>
</dbReference>
<evidence type="ECO:0000313" key="2">
    <source>
        <dbReference type="EMBL" id="MCP2728057.1"/>
    </source>
</evidence>